<dbReference type="EMBL" id="FWXB01000001">
    <property type="protein sequence ID" value="SMC10794.1"/>
    <property type="molecule type" value="Genomic_DNA"/>
</dbReference>
<accession>A0A1X7BMN3</accession>
<name>A0A1X7BMN3_9RHOB</name>
<organism evidence="1 2">
    <name type="scientific">Roseovarius aestuarii</name>
    <dbReference type="NCBI Taxonomy" id="475083"/>
    <lineage>
        <taxon>Bacteria</taxon>
        <taxon>Pseudomonadati</taxon>
        <taxon>Pseudomonadota</taxon>
        <taxon>Alphaproteobacteria</taxon>
        <taxon>Rhodobacterales</taxon>
        <taxon>Roseobacteraceae</taxon>
        <taxon>Roseovarius</taxon>
    </lineage>
</organism>
<evidence type="ECO:0000313" key="1">
    <source>
        <dbReference type="EMBL" id="SMC10794.1"/>
    </source>
</evidence>
<proteinExistence type="predicted"/>
<keyword evidence="2" id="KW-1185">Reference proteome</keyword>
<dbReference type="Proteomes" id="UP000193224">
    <property type="component" value="Unassembled WGS sequence"/>
</dbReference>
<reference evidence="1 2" key="1">
    <citation type="submission" date="2017-03" db="EMBL/GenBank/DDBJ databases">
        <authorList>
            <person name="Afonso C.L."/>
            <person name="Miller P.J."/>
            <person name="Scott M.A."/>
            <person name="Spackman E."/>
            <person name="Goraichik I."/>
            <person name="Dimitrov K.M."/>
            <person name="Suarez D.L."/>
            <person name="Swayne D.E."/>
        </authorList>
    </citation>
    <scope>NUCLEOTIDE SEQUENCE [LARGE SCALE GENOMIC DNA]</scope>
    <source>
        <strain evidence="1 2">CECT 7745</strain>
    </source>
</reference>
<evidence type="ECO:0000313" key="2">
    <source>
        <dbReference type="Proteomes" id="UP000193224"/>
    </source>
</evidence>
<protein>
    <recommendedName>
        <fullName evidence="3">DUF4304 domain-containing protein</fullName>
    </recommendedName>
</protein>
<dbReference type="AlphaFoldDB" id="A0A1X7BMN3"/>
<evidence type="ECO:0008006" key="3">
    <source>
        <dbReference type="Google" id="ProtNLM"/>
    </source>
</evidence>
<gene>
    <name evidence="1" type="ORF">ROA7745_00601</name>
</gene>
<dbReference type="RefSeq" id="WP_139836278.1">
    <property type="nucleotide sequence ID" value="NZ_FWXB01000001.1"/>
</dbReference>
<sequence length="240" mass="27515">MSIYNTWPRSPKQMVDEKLRRSYHKAMVKALRPAAVAAGWRKRDDCVYREKGDWLIVVDLEVSNNYPKTCAKFRVKPLALDDIMLQLANAQDPKRLSNSYRALGFGNCEVPPLYEEWWKDEQTDIDANVATFLKVAATSDKRLDGIKDSSFADYVADYRCPHGRDDYGRALISALVLENRLSEALDVTDAYLDGRRKATTTMNFCSSSDSETSSRFEFLAQQNIKAIMQPRNQSDDRRHQ</sequence>